<evidence type="ECO:0000256" key="1">
    <source>
        <dbReference type="SAM" id="MobiDB-lite"/>
    </source>
</evidence>
<keyword evidence="3" id="KW-1185">Reference proteome</keyword>
<sequence>MPQVLEYGARLCVDGKEIDEYAVEESGGNAVTCYVASNIDQIFEIKIQNASCGLVEFQLHLDGKEVVSQLLGAGGTKLIDGVPVTADLVRRFSFGAMRLTGAIARRDKRITTVLFDRLDRKDRPYARIKFIYRPYDVLQAQGIVPARSQSVSRKRKSDDPHQATPPPVASGSASSSSNIKVKREIAGDSLTDAERAAKEERRKRLREELERVEAELDEGFADQSNVKRETSPIRVPPLASGKRGVIDLTLD</sequence>
<comment type="caution">
    <text evidence="2">The sequence shown here is derived from an EMBL/GenBank/DDBJ whole genome shotgun (WGS) entry which is preliminary data.</text>
</comment>
<dbReference type="AlphaFoldDB" id="A0A4V2MX13"/>
<reference evidence="2 3" key="1">
    <citation type="submission" date="2018-11" db="EMBL/GenBank/DDBJ databases">
        <title>Genome assembly of Steccherinum ochraceum LE-BIN_3174, the white-rot fungus of the Steccherinaceae family (The Residual Polyporoid clade, Polyporales, Basidiomycota).</title>
        <authorList>
            <person name="Fedorova T.V."/>
            <person name="Glazunova O.A."/>
            <person name="Landesman E.O."/>
            <person name="Moiseenko K.V."/>
            <person name="Psurtseva N.V."/>
            <person name="Savinova O.S."/>
            <person name="Shakhova N.V."/>
            <person name="Tyazhelova T.V."/>
            <person name="Vasina D.V."/>
        </authorList>
    </citation>
    <scope>NUCLEOTIDE SEQUENCE [LARGE SCALE GENOMIC DNA]</scope>
    <source>
        <strain evidence="2 3">LE-BIN_3174</strain>
    </source>
</reference>
<dbReference type="OrthoDB" id="3364132at2759"/>
<protein>
    <submittedName>
        <fullName evidence="2">Uncharacterized protein</fullName>
    </submittedName>
</protein>
<dbReference type="PANTHER" id="PTHR36223">
    <property type="entry name" value="BETA-LACTAMASE-TYPE TRANSPEPTIDASE FOLD DOMAIN CONTAINING PROTEIN"/>
    <property type="match status" value="1"/>
</dbReference>
<feature type="region of interest" description="Disordered" evidence="1">
    <location>
        <begin position="216"/>
        <end position="251"/>
    </location>
</feature>
<organism evidence="2 3">
    <name type="scientific">Steccherinum ochraceum</name>
    <dbReference type="NCBI Taxonomy" id="92696"/>
    <lineage>
        <taxon>Eukaryota</taxon>
        <taxon>Fungi</taxon>
        <taxon>Dikarya</taxon>
        <taxon>Basidiomycota</taxon>
        <taxon>Agaricomycotina</taxon>
        <taxon>Agaricomycetes</taxon>
        <taxon>Polyporales</taxon>
        <taxon>Steccherinaceae</taxon>
        <taxon>Steccherinum</taxon>
    </lineage>
</organism>
<evidence type="ECO:0000313" key="2">
    <source>
        <dbReference type="EMBL" id="TCD68337.1"/>
    </source>
</evidence>
<dbReference type="Proteomes" id="UP000292702">
    <property type="component" value="Unassembled WGS sequence"/>
</dbReference>
<accession>A0A4V2MX13</accession>
<gene>
    <name evidence="2" type="ORF">EIP91_010975</name>
</gene>
<name>A0A4V2MX13_9APHY</name>
<evidence type="ECO:0000313" key="3">
    <source>
        <dbReference type="Proteomes" id="UP000292702"/>
    </source>
</evidence>
<dbReference type="STRING" id="92696.A0A4V2MX13"/>
<proteinExistence type="predicted"/>
<dbReference type="PANTHER" id="PTHR36223:SF5">
    <property type="entry name" value="BETA-LACTAMASE-TYPE TRANSPEPTIDASE FOLD DOMAIN CONTAINING PROTEIN"/>
    <property type="match status" value="1"/>
</dbReference>
<dbReference type="EMBL" id="RWJN01000069">
    <property type="protein sequence ID" value="TCD68337.1"/>
    <property type="molecule type" value="Genomic_DNA"/>
</dbReference>
<feature type="compositionally biased region" description="Basic and acidic residues" evidence="1">
    <location>
        <begin position="181"/>
        <end position="203"/>
    </location>
</feature>
<feature type="region of interest" description="Disordered" evidence="1">
    <location>
        <begin position="146"/>
        <end position="203"/>
    </location>
</feature>